<evidence type="ECO:0000313" key="2">
    <source>
        <dbReference type="Proteomes" id="UP000740883"/>
    </source>
</evidence>
<protein>
    <submittedName>
        <fullName evidence="1">Uncharacterized protein</fullName>
    </submittedName>
</protein>
<name>A0A9P6GUL7_9MICR</name>
<dbReference type="OrthoDB" id="10460313at2759"/>
<accession>A0A9P6GUL7</accession>
<gene>
    <name evidence="1" type="ORF">NGRA_3513</name>
</gene>
<dbReference type="Proteomes" id="UP000740883">
    <property type="component" value="Unassembled WGS sequence"/>
</dbReference>
<keyword evidence="2" id="KW-1185">Reference proteome</keyword>
<sequence>MNQASIYISSKTRLFSKNTKFFINVPNSKGNNVSLLCDIHLYGILVCKIKIGCFKSVDKIDFINNELLRLGCLERKYIVIDNASINRTVKVREDHFLKNYSGAQKNTA</sequence>
<comment type="caution">
    <text evidence="1">The sequence shown here is derived from an EMBL/GenBank/DDBJ whole genome shotgun (WGS) entry which is preliminary data.</text>
</comment>
<proteinExistence type="predicted"/>
<dbReference type="EMBL" id="SBJO01001321">
    <property type="protein sequence ID" value="KAF9747732.1"/>
    <property type="molecule type" value="Genomic_DNA"/>
</dbReference>
<evidence type="ECO:0000313" key="1">
    <source>
        <dbReference type="EMBL" id="KAF9747732.1"/>
    </source>
</evidence>
<organism evidence="1 2">
    <name type="scientific">Nosema granulosis</name>
    <dbReference type="NCBI Taxonomy" id="83296"/>
    <lineage>
        <taxon>Eukaryota</taxon>
        <taxon>Fungi</taxon>
        <taxon>Fungi incertae sedis</taxon>
        <taxon>Microsporidia</taxon>
        <taxon>Nosematidae</taxon>
        <taxon>Nosema</taxon>
    </lineage>
</organism>
<dbReference type="AlphaFoldDB" id="A0A9P6GUL7"/>
<reference evidence="1 2" key="1">
    <citation type="journal article" date="2020" name="Genome Biol. Evol.">
        <title>Comparative genomics of strictly vertically transmitted, feminizing microsporidia endosymbionts of amphipod crustaceans.</title>
        <authorList>
            <person name="Cormier A."/>
            <person name="Chebbi M.A."/>
            <person name="Giraud I."/>
            <person name="Wattier R."/>
            <person name="Teixeira M."/>
            <person name="Gilbert C."/>
            <person name="Rigaud T."/>
            <person name="Cordaux R."/>
        </authorList>
    </citation>
    <scope>NUCLEOTIDE SEQUENCE [LARGE SCALE GENOMIC DNA]</scope>
    <source>
        <strain evidence="1 2">Ou3-Ou53</strain>
    </source>
</reference>